<dbReference type="EMBL" id="JBHSAX010000003">
    <property type="protein sequence ID" value="MFC3961018.1"/>
    <property type="molecule type" value="Genomic_DNA"/>
</dbReference>
<dbReference type="SUPFAM" id="SSF51735">
    <property type="entry name" value="NAD(P)-binding Rossmann-fold domains"/>
    <property type="match status" value="1"/>
</dbReference>
<name>A0ABV8DLV4_9NOCA</name>
<sequence>MRVAVLGAGGLIGADVAEILTGRGHEVIALTRAAGVDAYTGAGLESALVGADAVVDAVNSPLQETEAVREFFGTVARRVQAAAAYAGVQHIVLLSIIGIDETTAGHYAGKLAQEHAYLEGAVPVRILRAAQFHEFTEMMLNWTTVGDTATVPRMRTQLVGARTVAERLADLALAADAPARLELAGPEPLDLVTAVRALAERRGTPAHVLESTDDTAPDAALQAGGGLLPGPAAELAGPTFASWLDRRRPVG</sequence>
<dbReference type="RefSeq" id="WP_378610780.1">
    <property type="nucleotide sequence ID" value="NZ_JBHSAX010000003.1"/>
</dbReference>
<evidence type="ECO:0000313" key="2">
    <source>
        <dbReference type="Proteomes" id="UP001595696"/>
    </source>
</evidence>
<dbReference type="Proteomes" id="UP001595696">
    <property type="component" value="Unassembled WGS sequence"/>
</dbReference>
<reference evidence="2" key="1">
    <citation type="journal article" date="2019" name="Int. J. Syst. Evol. Microbiol.">
        <title>The Global Catalogue of Microorganisms (GCM) 10K type strain sequencing project: providing services to taxonomists for standard genome sequencing and annotation.</title>
        <authorList>
            <consortium name="The Broad Institute Genomics Platform"/>
            <consortium name="The Broad Institute Genome Sequencing Center for Infectious Disease"/>
            <person name="Wu L."/>
            <person name="Ma J."/>
        </authorList>
    </citation>
    <scope>NUCLEOTIDE SEQUENCE [LARGE SCALE GENOMIC DNA]</scope>
    <source>
        <strain evidence="2">CGMCC 4.7330</strain>
    </source>
</reference>
<evidence type="ECO:0000313" key="1">
    <source>
        <dbReference type="EMBL" id="MFC3961018.1"/>
    </source>
</evidence>
<proteinExistence type="predicted"/>
<gene>
    <name evidence="1" type="ORF">ACFO0B_03335</name>
</gene>
<protein>
    <submittedName>
        <fullName evidence="1">SDR family oxidoreductase</fullName>
    </submittedName>
</protein>
<organism evidence="1 2">
    <name type="scientific">Nocardia jiangsuensis</name>
    <dbReference type="NCBI Taxonomy" id="1691563"/>
    <lineage>
        <taxon>Bacteria</taxon>
        <taxon>Bacillati</taxon>
        <taxon>Actinomycetota</taxon>
        <taxon>Actinomycetes</taxon>
        <taxon>Mycobacteriales</taxon>
        <taxon>Nocardiaceae</taxon>
        <taxon>Nocardia</taxon>
    </lineage>
</organism>
<accession>A0ABV8DLV4</accession>
<keyword evidence="2" id="KW-1185">Reference proteome</keyword>
<dbReference type="Gene3D" id="3.40.50.720">
    <property type="entry name" value="NAD(P)-binding Rossmann-like Domain"/>
    <property type="match status" value="1"/>
</dbReference>
<comment type="caution">
    <text evidence="1">The sequence shown here is derived from an EMBL/GenBank/DDBJ whole genome shotgun (WGS) entry which is preliminary data.</text>
</comment>
<dbReference type="InterPro" id="IPR036291">
    <property type="entry name" value="NAD(P)-bd_dom_sf"/>
</dbReference>